<feature type="compositionally biased region" description="Basic and acidic residues" evidence="1">
    <location>
        <begin position="200"/>
        <end position="218"/>
    </location>
</feature>
<evidence type="ECO:0000313" key="2">
    <source>
        <dbReference type="EMBL" id="OWV00276.1"/>
    </source>
</evidence>
<dbReference type="EMBL" id="MZMV01000070">
    <property type="protein sequence ID" value="OWV00276.1"/>
    <property type="molecule type" value="Genomic_DNA"/>
</dbReference>
<accession>A0A246REJ9</accession>
<proteinExistence type="predicted"/>
<name>A0A246REJ9_9ACTN</name>
<protein>
    <submittedName>
        <fullName evidence="2">Uncharacterized protein</fullName>
    </submittedName>
</protein>
<sequence>MTNCARSTGISASAVPLRKADDTFHHVVDTGDFPVPSIGADARVAVDFESIRDAVPPLVVTIDDQLRAQRGTGFDGVAALLGVALDWPTGAAGIAAVDPDDLVGATIAWSRLAEPEVRAVLDTLFLPGDQLQDAGQGSSLEVEGRAHRLALRPLPIVDSKVLILPWQLKASQQVYVVYLAQSRLPYPAASLRKPTTDTITRQRDQPKGQGRPSDRSDRPSIAPAEISRYAVSDALVAKGAKG</sequence>
<keyword evidence="3" id="KW-1185">Reference proteome</keyword>
<gene>
    <name evidence="2" type="ORF">B5D80_27995</name>
</gene>
<dbReference type="Proteomes" id="UP000197174">
    <property type="component" value="Unassembled WGS sequence"/>
</dbReference>
<feature type="region of interest" description="Disordered" evidence="1">
    <location>
        <begin position="190"/>
        <end position="223"/>
    </location>
</feature>
<evidence type="ECO:0000313" key="3">
    <source>
        <dbReference type="Proteomes" id="UP000197174"/>
    </source>
</evidence>
<dbReference type="AlphaFoldDB" id="A0A246REJ9"/>
<organism evidence="2 3">
    <name type="scientific">Micromonospora wenchangensis</name>
    <dbReference type="NCBI Taxonomy" id="1185415"/>
    <lineage>
        <taxon>Bacteria</taxon>
        <taxon>Bacillati</taxon>
        <taxon>Actinomycetota</taxon>
        <taxon>Actinomycetes</taxon>
        <taxon>Micromonosporales</taxon>
        <taxon>Micromonosporaceae</taxon>
        <taxon>Micromonospora</taxon>
    </lineage>
</organism>
<evidence type="ECO:0000256" key="1">
    <source>
        <dbReference type="SAM" id="MobiDB-lite"/>
    </source>
</evidence>
<comment type="caution">
    <text evidence="2">The sequence shown here is derived from an EMBL/GenBank/DDBJ whole genome shotgun (WGS) entry which is preliminary data.</text>
</comment>
<reference evidence="2 3" key="1">
    <citation type="submission" date="2017-03" db="EMBL/GenBank/DDBJ databases">
        <title>Whole genome sequence of Micromonospora wenchangensis, isolated from mangrove soil.</title>
        <authorList>
            <person name="Yang H."/>
        </authorList>
    </citation>
    <scope>NUCLEOTIDE SEQUENCE [LARGE SCALE GENOMIC DNA]</scope>
    <source>
        <strain evidence="2 3">CCTCC AA 2012002</strain>
    </source>
</reference>